<dbReference type="AlphaFoldDB" id="A0A7H0K941"/>
<sequence length="144" mass="15108">MASVMSATTGAVYGAGARSGRAEQFLSAAEGLISQAHDDFEAGRHDLAMENAYRAALRVAGARNAASSILRKRKRLPTSAWDKLALTGVDGARWAKVFQAYSAQRGRVASGIESDPGAEVVHRLLADAEDFYGATLGGEEPIAA</sequence>
<dbReference type="Proteomes" id="UP000577408">
    <property type="component" value="Unassembled WGS sequence"/>
</dbReference>
<dbReference type="Pfam" id="PF18726">
    <property type="entry name" value="HEPN_SAV_6107"/>
    <property type="match status" value="1"/>
</dbReference>
<dbReference type="EMBL" id="JABFED010000002">
    <property type="protein sequence ID" value="MBA1837264.1"/>
    <property type="molecule type" value="Genomic_DNA"/>
</dbReference>
<accession>A0A7H0K941</accession>
<evidence type="ECO:0000313" key="3">
    <source>
        <dbReference type="Proteomes" id="UP000577408"/>
    </source>
</evidence>
<organism evidence="2 3">
    <name type="scientific">Corynebacterium wankanglinii</name>
    <dbReference type="NCBI Taxonomy" id="2735136"/>
    <lineage>
        <taxon>Bacteria</taxon>
        <taxon>Bacillati</taxon>
        <taxon>Actinomycetota</taxon>
        <taxon>Actinomycetes</taxon>
        <taxon>Mycobacteriales</taxon>
        <taxon>Corynebacteriaceae</taxon>
        <taxon>Corynebacterium</taxon>
    </lineage>
</organism>
<reference evidence="2 3" key="1">
    <citation type="submission" date="2020-05" db="EMBL/GenBank/DDBJ databases">
        <title>Descriptions of Corynebacterium xxxx sp. nov., Corynebacterium yyyy sp. nov. and Corynebacterium zzzz sp. nov.</title>
        <authorList>
            <person name="Zhang G."/>
        </authorList>
    </citation>
    <scope>NUCLEOTIDE SEQUENCE [LARGE SCALE GENOMIC DNA]</scope>
    <source>
        <strain evidence="3">zg-913</strain>
    </source>
</reference>
<gene>
    <name evidence="2" type="ORF">HMA55_04995</name>
</gene>
<dbReference type="InterPro" id="IPR040891">
    <property type="entry name" value="HEPN_SAV_6107"/>
</dbReference>
<evidence type="ECO:0000313" key="2">
    <source>
        <dbReference type="EMBL" id="MBA1837264.1"/>
    </source>
</evidence>
<protein>
    <recommendedName>
        <fullName evidence="1">SAV-6107-like HEPN domain-containing protein</fullName>
    </recommendedName>
</protein>
<comment type="caution">
    <text evidence="2">The sequence shown here is derived from an EMBL/GenBank/DDBJ whole genome shotgun (WGS) entry which is preliminary data.</text>
</comment>
<feature type="domain" description="SAV-6107-like HEPN" evidence="1">
    <location>
        <begin position="50"/>
        <end position="132"/>
    </location>
</feature>
<evidence type="ECO:0000259" key="1">
    <source>
        <dbReference type="Pfam" id="PF18726"/>
    </source>
</evidence>
<name>A0A7H0K941_9CORY</name>
<keyword evidence="3" id="KW-1185">Reference proteome</keyword>
<dbReference type="RefSeq" id="WP_181191957.1">
    <property type="nucleotide sequence ID" value="NZ_JABFED010000002.1"/>
</dbReference>
<proteinExistence type="predicted"/>